<organism evidence="1">
    <name type="scientific">viral metagenome</name>
    <dbReference type="NCBI Taxonomy" id="1070528"/>
    <lineage>
        <taxon>unclassified sequences</taxon>
        <taxon>metagenomes</taxon>
        <taxon>organismal metagenomes</taxon>
    </lineage>
</organism>
<evidence type="ECO:0000313" key="1">
    <source>
        <dbReference type="EMBL" id="QJA56156.1"/>
    </source>
</evidence>
<evidence type="ECO:0008006" key="2">
    <source>
        <dbReference type="Google" id="ProtNLM"/>
    </source>
</evidence>
<gene>
    <name evidence="1" type="ORF">MM415B01911_0005</name>
</gene>
<dbReference type="EMBL" id="MT141203">
    <property type="protein sequence ID" value="QJA56156.1"/>
    <property type="molecule type" value="Genomic_DNA"/>
</dbReference>
<protein>
    <recommendedName>
        <fullName evidence="2">Capsid protein</fullName>
    </recommendedName>
</protein>
<sequence>MGAHNWSYDADVGIYKNHAISNDLKMVAVGACKLLPFTSPVSGFGKKKGETINIMHIKELPDAADSTLSEDTRIPVDKLEWGNRALTVTEWGRGAEYTHLNEQLSKFDPGSQIQKALTRQMNRALDTGVGAAMQSTDVKICFIPTSLTGGTFDTDGTPSTVATSNLTAEHMGLLADYLDGNIHCPPYNKGDEYIMVSCRKTLRGLKDDRRVQEVHNYLQKGALFFNGEIGMIENIRMVQISREDAISNTAGTSTVLGNAVLFGDEAIARVEVEAPELRAQPNTNSDFGRVNAVAWYGILCFGSYWSSASDGESKIIRITSA</sequence>
<name>A0A6M3IFE5_9ZZZZ</name>
<proteinExistence type="predicted"/>
<dbReference type="AlphaFoldDB" id="A0A6M3IFE5"/>
<accession>A0A6M3IFE5</accession>
<reference evidence="1" key="1">
    <citation type="submission" date="2020-03" db="EMBL/GenBank/DDBJ databases">
        <title>The deep terrestrial virosphere.</title>
        <authorList>
            <person name="Holmfeldt K."/>
            <person name="Nilsson E."/>
            <person name="Simone D."/>
            <person name="Lopez-Fernandez M."/>
            <person name="Wu X."/>
            <person name="de Brujin I."/>
            <person name="Lundin D."/>
            <person name="Andersson A."/>
            <person name="Bertilsson S."/>
            <person name="Dopson M."/>
        </authorList>
    </citation>
    <scope>NUCLEOTIDE SEQUENCE</scope>
    <source>
        <strain evidence="1">MM415B01911</strain>
    </source>
</reference>